<name>A0A510PEI7_MICAE</name>
<dbReference type="EMBL" id="BHVU01000031">
    <property type="protein sequence ID" value="GCA92182.1"/>
    <property type="molecule type" value="Genomic_DNA"/>
</dbReference>
<comment type="caution">
    <text evidence="1">The sequence shown here is derived from an EMBL/GenBank/DDBJ whole genome shotgun (WGS) entry which is preliminary data.</text>
</comment>
<accession>A0A510PEI7</accession>
<dbReference type="RefSeq" id="WP_002788853.1">
    <property type="nucleotide sequence ID" value="NZ_BHVU01000031.1"/>
</dbReference>
<protein>
    <submittedName>
        <fullName evidence="1">Type II toxin-antitoxin system HigB family toxin</fullName>
    </submittedName>
</protein>
<reference evidence="1 2" key="1">
    <citation type="journal article" date="2019" name="Appl. Environ. Microbiol.">
        <title>Co-occurrence of broad and narrow host-range viruses infecting the toxic bloom-forming cyanobacterium Microcystis aeruginosa.</title>
        <authorList>
            <person name="Morimoto D."/>
            <person name="Tominaga K."/>
            <person name="Nishimura Y."/>
            <person name="Yoshida N."/>
            <person name="Kimura S."/>
            <person name="Sako Y."/>
            <person name="Yoshida T."/>
        </authorList>
    </citation>
    <scope>NUCLEOTIDE SEQUENCE [LARGE SCALE GENOMIC DNA]</scope>
    <source>
        <strain evidence="1 2">11-30S32</strain>
    </source>
</reference>
<dbReference type="AlphaFoldDB" id="A0A510PEI7"/>
<dbReference type="GO" id="GO:0004519">
    <property type="term" value="F:endonuclease activity"/>
    <property type="evidence" value="ECO:0007669"/>
    <property type="project" value="InterPro"/>
</dbReference>
<evidence type="ECO:0000313" key="1">
    <source>
        <dbReference type="EMBL" id="GCA92182.1"/>
    </source>
</evidence>
<dbReference type="GO" id="GO:0003723">
    <property type="term" value="F:RNA binding"/>
    <property type="evidence" value="ECO:0007669"/>
    <property type="project" value="InterPro"/>
</dbReference>
<dbReference type="GeneID" id="66709512"/>
<organism evidence="1 2">
    <name type="scientific">Microcystis aeruginosa 11-30S32</name>
    <dbReference type="NCBI Taxonomy" id="2358142"/>
    <lineage>
        <taxon>Bacteria</taxon>
        <taxon>Bacillati</taxon>
        <taxon>Cyanobacteriota</taxon>
        <taxon>Cyanophyceae</taxon>
        <taxon>Oscillatoriophycideae</taxon>
        <taxon>Chroococcales</taxon>
        <taxon>Microcystaceae</taxon>
        <taxon>Microcystis</taxon>
    </lineage>
</organism>
<dbReference type="InterPro" id="IPR018669">
    <property type="entry name" value="Toxin_HigB"/>
</dbReference>
<gene>
    <name evidence="1" type="ORF">MAE30S32_08340</name>
</gene>
<sequence>MHVISYRRLREFTNKHADSRIALENWHKIASQAIWYNLVEVQTVFPQAEAVGNFTVFNIKGNRYRLITSIDYQKRLIYIKYVLTHAEYDKEQWKNDPYF</sequence>
<evidence type="ECO:0000313" key="2">
    <source>
        <dbReference type="Proteomes" id="UP000321223"/>
    </source>
</evidence>
<dbReference type="GO" id="GO:0110001">
    <property type="term" value="C:toxin-antitoxin complex"/>
    <property type="evidence" value="ECO:0007669"/>
    <property type="project" value="InterPro"/>
</dbReference>
<dbReference type="Pfam" id="PF09907">
    <property type="entry name" value="HigB_toxin"/>
    <property type="match status" value="1"/>
</dbReference>
<proteinExistence type="predicted"/>
<dbReference type="Proteomes" id="UP000321223">
    <property type="component" value="Unassembled WGS sequence"/>
</dbReference>